<keyword evidence="2" id="KW-1185">Reference proteome</keyword>
<dbReference type="RefSeq" id="WP_128630333.1">
    <property type="nucleotide sequence ID" value="NZ_RRCN01000001.1"/>
</dbReference>
<sequence length="61" mass="7080">MILTDDEKKLIIWALEARAAQSAGHVHAFQGKEQYEKYYKESLADLEKTVDLIKKLEEVPF</sequence>
<comment type="caution">
    <text evidence="1">The sequence shown here is derived from an EMBL/GenBank/DDBJ whole genome shotgun (WGS) entry which is preliminary data.</text>
</comment>
<protein>
    <submittedName>
        <fullName evidence="1">Uncharacterized protein</fullName>
    </submittedName>
</protein>
<accession>A0A3P3TXL1</accession>
<dbReference type="Proteomes" id="UP000267017">
    <property type="component" value="Unassembled WGS sequence"/>
</dbReference>
<reference evidence="1 2" key="1">
    <citation type="submission" date="2018-11" db="EMBL/GenBank/DDBJ databases">
        <title>Genome sequencing of Paenibacillus sp. KCOM 3021 (= ChDC PVNT-B20).</title>
        <authorList>
            <person name="Kook J.-K."/>
            <person name="Park S.-N."/>
            <person name="Lim Y.K."/>
        </authorList>
    </citation>
    <scope>NUCLEOTIDE SEQUENCE [LARGE SCALE GENOMIC DNA]</scope>
    <source>
        <strain evidence="1 2">KCOM 3021</strain>
    </source>
</reference>
<name>A0A3P3TXL1_9BACL</name>
<dbReference type="EMBL" id="RRCN01000001">
    <property type="protein sequence ID" value="RRJ62446.1"/>
    <property type="molecule type" value="Genomic_DNA"/>
</dbReference>
<proteinExistence type="predicted"/>
<organism evidence="1 2">
    <name type="scientific">Paenibacillus oralis</name>
    <dbReference type="NCBI Taxonomy" id="2490856"/>
    <lineage>
        <taxon>Bacteria</taxon>
        <taxon>Bacillati</taxon>
        <taxon>Bacillota</taxon>
        <taxon>Bacilli</taxon>
        <taxon>Bacillales</taxon>
        <taxon>Paenibacillaceae</taxon>
        <taxon>Paenibacillus</taxon>
    </lineage>
</organism>
<gene>
    <name evidence="1" type="ORF">EHV15_05385</name>
</gene>
<evidence type="ECO:0000313" key="1">
    <source>
        <dbReference type="EMBL" id="RRJ62446.1"/>
    </source>
</evidence>
<dbReference type="AlphaFoldDB" id="A0A3P3TXL1"/>
<evidence type="ECO:0000313" key="2">
    <source>
        <dbReference type="Proteomes" id="UP000267017"/>
    </source>
</evidence>